<dbReference type="PANTHER" id="PTHR33744">
    <property type="entry name" value="CARBOHYDRATE DIACID REGULATOR"/>
    <property type="match status" value="1"/>
</dbReference>
<feature type="domain" description="CdaR GGDEF-like" evidence="4">
    <location>
        <begin position="219"/>
        <end position="328"/>
    </location>
</feature>
<evidence type="ECO:0000256" key="1">
    <source>
        <dbReference type="ARBA" id="ARBA00006754"/>
    </source>
</evidence>
<organism evidence="5 6">
    <name type="scientific">Mycolicibacterium sarraceniae</name>
    <dbReference type="NCBI Taxonomy" id="1534348"/>
    <lineage>
        <taxon>Bacteria</taxon>
        <taxon>Bacillati</taxon>
        <taxon>Actinomycetota</taxon>
        <taxon>Actinomycetes</taxon>
        <taxon>Mycobacteriales</taxon>
        <taxon>Mycobacteriaceae</taxon>
        <taxon>Mycolicibacterium</taxon>
    </lineage>
</organism>
<evidence type="ECO:0000313" key="6">
    <source>
        <dbReference type="Proteomes" id="UP000466445"/>
    </source>
</evidence>
<proteinExistence type="inferred from homology"/>
<dbReference type="EMBL" id="AP022595">
    <property type="protein sequence ID" value="BBY58672.1"/>
    <property type="molecule type" value="Genomic_DNA"/>
</dbReference>
<dbReference type="Gene3D" id="1.10.10.2840">
    <property type="entry name" value="PucR C-terminal helix-turn-helix domain"/>
    <property type="match status" value="1"/>
</dbReference>
<evidence type="ECO:0000259" key="4">
    <source>
        <dbReference type="Pfam" id="PF17853"/>
    </source>
</evidence>
<feature type="domain" description="PucR C-terminal helix-turn-helix" evidence="2">
    <location>
        <begin position="382"/>
        <end position="436"/>
    </location>
</feature>
<gene>
    <name evidence="5" type="ORF">MSAR_18080</name>
</gene>
<reference evidence="5 6" key="1">
    <citation type="journal article" date="2019" name="Emerg. Microbes Infect.">
        <title>Comprehensive subspecies identification of 175 nontuberculous mycobacteria species based on 7547 genomic profiles.</title>
        <authorList>
            <person name="Matsumoto Y."/>
            <person name="Kinjo T."/>
            <person name="Motooka D."/>
            <person name="Nabeya D."/>
            <person name="Jung N."/>
            <person name="Uechi K."/>
            <person name="Horii T."/>
            <person name="Iida T."/>
            <person name="Fujita J."/>
            <person name="Nakamura S."/>
        </authorList>
    </citation>
    <scope>NUCLEOTIDE SEQUENCE [LARGE SCALE GENOMIC DNA]</scope>
    <source>
        <strain evidence="5 6">JCM 30395</strain>
    </source>
</reference>
<protein>
    <submittedName>
        <fullName evidence="5">ABC transporter substrate-binding protein</fullName>
    </submittedName>
</protein>
<dbReference type="InterPro" id="IPR041522">
    <property type="entry name" value="CdaR_GGDEF"/>
</dbReference>
<comment type="similarity">
    <text evidence="1">Belongs to the CdaR family.</text>
</comment>
<evidence type="ECO:0000259" key="3">
    <source>
        <dbReference type="Pfam" id="PF14361"/>
    </source>
</evidence>
<dbReference type="InterPro" id="IPR025736">
    <property type="entry name" value="PucR_C-HTH_dom"/>
</dbReference>
<evidence type="ECO:0000259" key="2">
    <source>
        <dbReference type="Pfam" id="PF13556"/>
    </source>
</evidence>
<feature type="domain" description="RsbT co-antagonist protein RsbRD N-terminal" evidence="3">
    <location>
        <begin position="54"/>
        <end position="194"/>
    </location>
</feature>
<keyword evidence="6" id="KW-1185">Reference proteome</keyword>
<dbReference type="InterPro" id="IPR025751">
    <property type="entry name" value="RsbRD_N_dom"/>
</dbReference>
<accession>A0A7I7SNX1</accession>
<dbReference type="AlphaFoldDB" id="A0A7I7SNX1"/>
<dbReference type="KEGG" id="msar:MSAR_18080"/>
<dbReference type="PANTHER" id="PTHR33744:SF1">
    <property type="entry name" value="DNA-BINDING TRANSCRIPTIONAL ACTIVATOR ADER"/>
    <property type="match status" value="1"/>
</dbReference>
<sequence>MTITFQESVRKVGSEAYGKTYGHAVTTADFSDTAEVDRHVASIAARLNEALASVTSLVRDEIADKVAELRGDAASAELLSASVESNVDTILHALQHRIAVDRITAPAAAVEYARRLAQHRVPVNALVRGYRLGQRRLTELIFVELESLNIDPLARVATIQKITRVTFEYIDSVTQQVVAVYEDERERWVENQHSIRTLKVRELLAEDTVVDAEATSVDIRYPLRWHHVALIVGYPETDDHPDQLSRLHRFVRDLGARIEVGGNPLFAPVDAATAWVWLPYRSLPTAPVERIRAALNGFDDPPHMSLGSAGSGIEGFRRSHRRAWLTWELGRAHASRTPITMAVDDPGVAIAALLAANGAMLRDWVGEVLGPLAANTDNDARLRDTLRVFLCAGSYKLAAEELNMHFNSVKYRVDRALHRRGKPIRNDRLDVEVALLVCRWYGPAVLLAD</sequence>
<dbReference type="Pfam" id="PF14361">
    <property type="entry name" value="RsbRD_N"/>
    <property type="match status" value="1"/>
</dbReference>
<dbReference type="Pfam" id="PF13556">
    <property type="entry name" value="HTH_30"/>
    <property type="match status" value="1"/>
</dbReference>
<dbReference type="InterPro" id="IPR042070">
    <property type="entry name" value="PucR_C-HTH_sf"/>
</dbReference>
<dbReference type="InterPro" id="IPR051448">
    <property type="entry name" value="CdaR-like_regulators"/>
</dbReference>
<name>A0A7I7SNX1_9MYCO</name>
<evidence type="ECO:0000313" key="5">
    <source>
        <dbReference type="EMBL" id="BBY58672.1"/>
    </source>
</evidence>
<dbReference type="Pfam" id="PF17853">
    <property type="entry name" value="GGDEF_2"/>
    <property type="match status" value="1"/>
</dbReference>
<dbReference type="Proteomes" id="UP000466445">
    <property type="component" value="Chromosome"/>
</dbReference>